<feature type="region of interest" description="Disordered" evidence="1">
    <location>
        <begin position="38"/>
        <end position="59"/>
    </location>
</feature>
<dbReference type="RefSeq" id="WP_146481546.1">
    <property type="nucleotide sequence ID" value="NZ_CP042266.1"/>
</dbReference>
<reference evidence="3 4" key="1">
    <citation type="submission" date="2019-07" db="EMBL/GenBank/DDBJ databases">
        <authorList>
            <person name="Zhu P."/>
        </authorList>
    </citation>
    <scope>NUCLEOTIDE SEQUENCE [LARGE SCALE GENOMIC DNA]</scope>
    <source>
        <strain evidence="3 4">SSL-25</strain>
    </source>
</reference>
<keyword evidence="2" id="KW-0472">Membrane</keyword>
<name>A0A5B8JA48_9ACTN</name>
<evidence type="ECO:0000256" key="1">
    <source>
        <dbReference type="SAM" id="MobiDB-lite"/>
    </source>
</evidence>
<dbReference type="KEGG" id="sqz:FQU76_18945"/>
<protein>
    <submittedName>
        <fullName evidence="3">Uncharacterized protein</fullName>
    </submittedName>
</protein>
<feature type="transmembrane region" description="Helical" evidence="2">
    <location>
        <begin position="68"/>
        <end position="86"/>
    </location>
</feature>
<evidence type="ECO:0000313" key="4">
    <source>
        <dbReference type="Proteomes" id="UP000320580"/>
    </source>
</evidence>
<sequence>MTDNRNAAEAPRAPAISITVRGGRTRLVVSTTTTIARADHGSRSEALAPGGSQPAETARPPFWVRTSVLWSAVAAVATVATALLTWRLGG</sequence>
<organism evidence="3 4">
    <name type="scientific">Streptomyces qinzhouensis</name>
    <dbReference type="NCBI Taxonomy" id="2599401"/>
    <lineage>
        <taxon>Bacteria</taxon>
        <taxon>Bacillati</taxon>
        <taxon>Actinomycetota</taxon>
        <taxon>Actinomycetes</taxon>
        <taxon>Kitasatosporales</taxon>
        <taxon>Streptomycetaceae</taxon>
        <taxon>Streptomyces</taxon>
    </lineage>
</organism>
<dbReference type="Proteomes" id="UP000320580">
    <property type="component" value="Chromosome"/>
</dbReference>
<keyword evidence="4" id="KW-1185">Reference proteome</keyword>
<dbReference type="AlphaFoldDB" id="A0A5B8JA48"/>
<proteinExistence type="predicted"/>
<dbReference type="EMBL" id="CP042266">
    <property type="protein sequence ID" value="QDY78227.1"/>
    <property type="molecule type" value="Genomic_DNA"/>
</dbReference>
<gene>
    <name evidence="3" type="ORF">FQU76_18945</name>
</gene>
<evidence type="ECO:0000313" key="3">
    <source>
        <dbReference type="EMBL" id="QDY78227.1"/>
    </source>
</evidence>
<keyword evidence="2" id="KW-0812">Transmembrane</keyword>
<keyword evidence="2" id="KW-1133">Transmembrane helix</keyword>
<dbReference type="OrthoDB" id="9994483at2"/>
<evidence type="ECO:0000256" key="2">
    <source>
        <dbReference type="SAM" id="Phobius"/>
    </source>
</evidence>
<accession>A0A5B8JA48</accession>